<dbReference type="EMBL" id="JAWWNJ010000019">
    <property type="protein sequence ID" value="KAK7036140.1"/>
    <property type="molecule type" value="Genomic_DNA"/>
</dbReference>
<evidence type="ECO:0000256" key="5">
    <source>
        <dbReference type="ARBA" id="ARBA00022692"/>
    </source>
</evidence>
<comment type="pathway">
    <text evidence="2">Secondary metabolite biosynthesis.</text>
</comment>
<feature type="transmembrane region" description="Helical" evidence="8">
    <location>
        <begin position="308"/>
        <end position="330"/>
    </location>
</feature>
<keyword evidence="11" id="KW-1185">Reference proteome</keyword>
<organism evidence="10 11">
    <name type="scientific">Favolaschia claudopus</name>
    <dbReference type="NCBI Taxonomy" id="2862362"/>
    <lineage>
        <taxon>Eukaryota</taxon>
        <taxon>Fungi</taxon>
        <taxon>Dikarya</taxon>
        <taxon>Basidiomycota</taxon>
        <taxon>Agaricomycotina</taxon>
        <taxon>Agaricomycetes</taxon>
        <taxon>Agaricomycetidae</taxon>
        <taxon>Agaricales</taxon>
        <taxon>Marasmiineae</taxon>
        <taxon>Mycenaceae</taxon>
        <taxon>Favolaschia</taxon>
    </lineage>
</organism>
<dbReference type="Proteomes" id="UP001362999">
    <property type="component" value="Unassembled WGS sequence"/>
</dbReference>
<dbReference type="InterPro" id="IPR032805">
    <property type="entry name" value="Wax_synthase_dom"/>
</dbReference>
<evidence type="ECO:0000313" key="11">
    <source>
        <dbReference type="Proteomes" id="UP001362999"/>
    </source>
</evidence>
<evidence type="ECO:0000313" key="10">
    <source>
        <dbReference type="EMBL" id="KAK7036140.1"/>
    </source>
</evidence>
<name>A0AAW0CC84_9AGAR</name>
<dbReference type="InterPro" id="IPR044851">
    <property type="entry name" value="Wax_synthase"/>
</dbReference>
<comment type="similarity">
    <text evidence="3">Belongs to the wax synthase family.</text>
</comment>
<dbReference type="AlphaFoldDB" id="A0AAW0CC84"/>
<dbReference type="GO" id="GO:0008374">
    <property type="term" value="F:O-acyltransferase activity"/>
    <property type="evidence" value="ECO:0007669"/>
    <property type="project" value="InterPro"/>
</dbReference>
<keyword evidence="7 8" id="KW-0472">Membrane</keyword>
<evidence type="ECO:0000256" key="7">
    <source>
        <dbReference type="ARBA" id="ARBA00023136"/>
    </source>
</evidence>
<dbReference type="PANTHER" id="PTHR31595">
    <property type="entry name" value="LONG-CHAIN-ALCOHOL O-FATTY-ACYLTRANSFERASE 3-RELATED"/>
    <property type="match status" value="1"/>
</dbReference>
<protein>
    <submittedName>
        <fullName evidence="10">MBOAT-2 domain-containing protein</fullName>
    </submittedName>
</protein>
<keyword evidence="4" id="KW-0808">Transferase</keyword>
<feature type="transmembrane region" description="Helical" evidence="8">
    <location>
        <begin position="351"/>
        <end position="371"/>
    </location>
</feature>
<feature type="transmembrane region" description="Helical" evidence="8">
    <location>
        <begin position="6"/>
        <end position="26"/>
    </location>
</feature>
<sequence>MVESRRFHPILCLLFISLIVLGVVARPSPLRRLYFLPILLLTLYILPSTTGDFVGDYYLGVTWLPWCFFASDYILLRDQRTLHRVPLNRRADSPDVKENSANIADASLWQRLKWSIALLSSPRGIGWSHDPTHALPPRPSPDTSRTSFVLTRLWTAFGFFVLNDACNIYMSWNTMYHVDGPEWTACGWGWRALAGAGWAINIYSSMMLNSSLLSAGCVALGISSPREWPALYGGPKEAYTVRRFWGRAWHQLMRSFLTSHGKFVSNTILRLPPGNLASYLQLYIAFAISGLIHHAGDAMAMRNGIRGGGSVTFFMLQACAITFEDFLIFLGKKTFKADSDLRKVKKSWVGLRLVGYVWTWWWLALTLPGWLMPQVRGGLMDGQGLPVSLLLGIWRGEWVRVR</sequence>
<comment type="subcellular location">
    <subcellularLocation>
        <location evidence="1">Membrane</location>
        <topology evidence="1">Multi-pass membrane protein</topology>
    </subcellularLocation>
</comment>
<gene>
    <name evidence="10" type="ORF">R3P38DRAFT_2910744</name>
</gene>
<proteinExistence type="inferred from homology"/>
<dbReference type="GO" id="GO:0006629">
    <property type="term" value="P:lipid metabolic process"/>
    <property type="evidence" value="ECO:0007669"/>
    <property type="project" value="InterPro"/>
</dbReference>
<feature type="transmembrane region" description="Helical" evidence="8">
    <location>
        <begin position="276"/>
        <end position="296"/>
    </location>
</feature>
<evidence type="ECO:0000256" key="1">
    <source>
        <dbReference type="ARBA" id="ARBA00004141"/>
    </source>
</evidence>
<dbReference type="PANTHER" id="PTHR31595:SF57">
    <property type="entry name" value="OS04G0481900 PROTEIN"/>
    <property type="match status" value="1"/>
</dbReference>
<evidence type="ECO:0000259" key="9">
    <source>
        <dbReference type="Pfam" id="PF13813"/>
    </source>
</evidence>
<feature type="domain" description="Wax synthase" evidence="9">
    <location>
        <begin position="228"/>
        <end position="316"/>
    </location>
</feature>
<evidence type="ECO:0000256" key="6">
    <source>
        <dbReference type="ARBA" id="ARBA00022989"/>
    </source>
</evidence>
<keyword evidence="6 8" id="KW-1133">Transmembrane helix</keyword>
<dbReference type="Pfam" id="PF13813">
    <property type="entry name" value="MBOAT_2"/>
    <property type="match status" value="1"/>
</dbReference>
<evidence type="ECO:0000256" key="3">
    <source>
        <dbReference type="ARBA" id="ARBA00007282"/>
    </source>
</evidence>
<evidence type="ECO:0000256" key="4">
    <source>
        <dbReference type="ARBA" id="ARBA00022679"/>
    </source>
</evidence>
<accession>A0AAW0CC84</accession>
<keyword evidence="5 8" id="KW-0812">Transmembrane</keyword>
<comment type="caution">
    <text evidence="10">The sequence shown here is derived from an EMBL/GenBank/DDBJ whole genome shotgun (WGS) entry which is preliminary data.</text>
</comment>
<feature type="transmembrane region" description="Helical" evidence="8">
    <location>
        <begin position="57"/>
        <end position="76"/>
    </location>
</feature>
<evidence type="ECO:0000256" key="8">
    <source>
        <dbReference type="SAM" id="Phobius"/>
    </source>
</evidence>
<dbReference type="GO" id="GO:0016020">
    <property type="term" value="C:membrane"/>
    <property type="evidence" value="ECO:0007669"/>
    <property type="project" value="UniProtKB-SubCell"/>
</dbReference>
<evidence type="ECO:0000256" key="2">
    <source>
        <dbReference type="ARBA" id="ARBA00005179"/>
    </source>
</evidence>
<reference evidence="10 11" key="1">
    <citation type="journal article" date="2024" name="J Genomics">
        <title>Draft genome sequencing and assembly of Favolaschia claudopus CIRM-BRFM 2984 isolated from oak limbs.</title>
        <authorList>
            <person name="Navarro D."/>
            <person name="Drula E."/>
            <person name="Chaduli D."/>
            <person name="Cazenave R."/>
            <person name="Ahrendt S."/>
            <person name="Wang J."/>
            <person name="Lipzen A."/>
            <person name="Daum C."/>
            <person name="Barry K."/>
            <person name="Grigoriev I.V."/>
            <person name="Favel A."/>
            <person name="Rosso M.N."/>
            <person name="Martin F."/>
        </authorList>
    </citation>
    <scope>NUCLEOTIDE SEQUENCE [LARGE SCALE GENOMIC DNA]</scope>
    <source>
        <strain evidence="10 11">CIRM-BRFM 2984</strain>
    </source>
</reference>